<proteinExistence type="predicted"/>
<evidence type="ECO:0000313" key="4">
    <source>
        <dbReference type="Proteomes" id="UP000078387"/>
    </source>
</evidence>
<dbReference type="VEuPathDB" id="AmoebaDB:EHI5A_002540"/>
<accession>A0A5K1V8V6</accession>
<evidence type="ECO:0008006" key="5">
    <source>
        <dbReference type="Google" id="ProtNLM"/>
    </source>
</evidence>
<comment type="caution">
    <text evidence="3">The sequence shown here is derived from an EMBL/GenBank/DDBJ whole genome shotgun (WGS) entry which is preliminary data.</text>
</comment>
<dbReference type="VEuPathDB" id="AmoebaDB:EHI8A_000750"/>
<protein>
    <recommendedName>
        <fullName evidence="5">Small GTP-binding protein domain containing protein</fullName>
    </recommendedName>
</protein>
<dbReference type="GO" id="GO:0003924">
    <property type="term" value="F:GTPase activity"/>
    <property type="evidence" value="ECO:0007669"/>
    <property type="project" value="InterPro"/>
</dbReference>
<feature type="compositionally biased region" description="Low complexity" evidence="2">
    <location>
        <begin position="202"/>
        <end position="211"/>
    </location>
</feature>
<gene>
    <name evidence="3" type="ORF">CL6EHI_118020</name>
</gene>
<reference evidence="3 4" key="1">
    <citation type="submission" date="2016-05" db="EMBL/GenBank/DDBJ databases">
        <title>First whole genome sequencing of Entamoeba histolytica HM1:IMSS-clone-6.</title>
        <authorList>
            <person name="Mukherjee Avik.K."/>
            <person name="Izumyama S."/>
            <person name="Nakada-Tsukui K."/>
            <person name="Nozaki T."/>
        </authorList>
    </citation>
    <scope>NUCLEOTIDE SEQUENCE [LARGE SCALE GENOMIC DNA]</scope>
    <source>
        <strain evidence="3 4">HM1:IMSS clone 6</strain>
    </source>
</reference>
<sequence>MSDTESEHRIKISMFGFQASGKTCLYNIWRGLNIPEEYIKTTEMEFEQITVNVDGLKVPVLLSDWGYEVMVTCSASQQTTINTYSENTDIQIFVIALNSIDSYEFVEGAPNSVFFKKTGEVQQVAILNKIDLEEDEDLRSKIKTFSNENEIPIFEVTTTNPELCRKTLIDIIDLYLENNPQYKQSLKKGFNNKKSSEKTKKTSLSITSSQSNKKEKQGCCTLF</sequence>
<dbReference type="Proteomes" id="UP000078387">
    <property type="component" value="Unassembled WGS sequence"/>
</dbReference>
<dbReference type="AlphaFoldDB" id="A0A5K1V8V6"/>
<dbReference type="Gene3D" id="3.40.50.300">
    <property type="entry name" value="P-loop containing nucleotide triphosphate hydrolases"/>
    <property type="match status" value="1"/>
</dbReference>
<dbReference type="VEuPathDB" id="AmoebaDB:KM1_003410"/>
<feature type="region of interest" description="Disordered" evidence="2">
    <location>
        <begin position="186"/>
        <end position="217"/>
    </location>
</feature>
<keyword evidence="1" id="KW-0547">Nucleotide-binding</keyword>
<dbReference type="InterPro" id="IPR001806">
    <property type="entry name" value="Small_GTPase"/>
</dbReference>
<dbReference type="VEuPathDB" id="AmoebaDB:EHI7A_000750"/>
<dbReference type="FunFam" id="3.40.50.300:FF:003061">
    <property type="entry name" value="Small GTP-binding protein domain containing protein"/>
    <property type="match status" value="1"/>
</dbReference>
<name>A0A5K1V8V6_ENTHI</name>
<dbReference type="PANTHER" id="PTHR47978">
    <property type="match status" value="1"/>
</dbReference>
<dbReference type="InterPro" id="IPR027417">
    <property type="entry name" value="P-loop_NTPase"/>
</dbReference>
<dbReference type="Pfam" id="PF00071">
    <property type="entry name" value="Ras"/>
    <property type="match status" value="1"/>
</dbReference>
<evidence type="ECO:0000256" key="2">
    <source>
        <dbReference type="SAM" id="MobiDB-lite"/>
    </source>
</evidence>
<evidence type="ECO:0000313" key="3">
    <source>
        <dbReference type="EMBL" id="GAT94053.1"/>
    </source>
</evidence>
<dbReference type="OMA" id="TINAYSE"/>
<dbReference type="GO" id="GO:0005525">
    <property type="term" value="F:GTP binding"/>
    <property type="evidence" value="ECO:0007669"/>
    <property type="project" value="InterPro"/>
</dbReference>
<organism evidence="3 4">
    <name type="scientific">Entamoeba histolytica</name>
    <dbReference type="NCBI Taxonomy" id="5759"/>
    <lineage>
        <taxon>Eukaryota</taxon>
        <taxon>Amoebozoa</taxon>
        <taxon>Evosea</taxon>
        <taxon>Archamoebae</taxon>
        <taxon>Mastigamoebida</taxon>
        <taxon>Entamoebidae</taxon>
        <taxon>Entamoeba</taxon>
    </lineage>
</organism>
<dbReference type="EMBL" id="BDEQ01000001">
    <property type="protein sequence ID" value="GAT94053.1"/>
    <property type="molecule type" value="Genomic_DNA"/>
</dbReference>
<dbReference type="SUPFAM" id="SSF52540">
    <property type="entry name" value="P-loop containing nucleoside triphosphate hydrolases"/>
    <property type="match status" value="1"/>
</dbReference>
<dbReference type="VEuPathDB" id="AmoebaDB:EHI_118020"/>
<evidence type="ECO:0000256" key="1">
    <source>
        <dbReference type="ARBA" id="ARBA00022741"/>
    </source>
</evidence>